<dbReference type="Pfam" id="PF00439">
    <property type="entry name" value="Bromodomain"/>
    <property type="match status" value="2"/>
</dbReference>
<dbReference type="PROSITE" id="PS00678">
    <property type="entry name" value="WD_REPEATS_1"/>
    <property type="match status" value="1"/>
</dbReference>
<dbReference type="GO" id="GO:0006357">
    <property type="term" value="P:regulation of transcription by RNA polymerase II"/>
    <property type="evidence" value="ECO:0007669"/>
    <property type="project" value="TreeGrafter"/>
</dbReference>
<dbReference type="PROSITE" id="PS50294">
    <property type="entry name" value="WD_REPEATS_REGION"/>
    <property type="match status" value="2"/>
</dbReference>
<evidence type="ECO:0000256" key="1">
    <source>
        <dbReference type="ARBA" id="ARBA00022574"/>
    </source>
</evidence>
<feature type="compositionally biased region" description="Acidic residues" evidence="4">
    <location>
        <begin position="876"/>
        <end position="893"/>
    </location>
</feature>
<dbReference type="PANTHER" id="PTHR16266">
    <property type="entry name" value="WD REPEAT DOMAIN 9"/>
    <property type="match status" value="1"/>
</dbReference>
<dbReference type="InterPro" id="IPR052060">
    <property type="entry name" value="Bromo_WD_repeat"/>
</dbReference>
<dbReference type="GO" id="GO:0007010">
    <property type="term" value="P:cytoskeleton organization"/>
    <property type="evidence" value="ECO:0007669"/>
    <property type="project" value="TreeGrafter"/>
</dbReference>
<feature type="compositionally biased region" description="Basic and acidic residues" evidence="4">
    <location>
        <begin position="902"/>
        <end position="930"/>
    </location>
</feature>
<dbReference type="PRINTS" id="PR00503">
    <property type="entry name" value="BROMODOMAIN"/>
</dbReference>
<dbReference type="GO" id="GO:0005634">
    <property type="term" value="C:nucleus"/>
    <property type="evidence" value="ECO:0007669"/>
    <property type="project" value="TreeGrafter"/>
</dbReference>
<keyword evidence="1" id="KW-0853">WD repeat</keyword>
<dbReference type="InterPro" id="IPR001680">
    <property type="entry name" value="WD40_rpt"/>
</dbReference>
<feature type="region of interest" description="Disordered" evidence="4">
    <location>
        <begin position="1552"/>
        <end position="1844"/>
    </location>
</feature>
<feature type="compositionally biased region" description="Acidic residues" evidence="4">
    <location>
        <begin position="1658"/>
        <end position="1673"/>
    </location>
</feature>
<feature type="compositionally biased region" description="Basic residues" evidence="4">
    <location>
        <begin position="1373"/>
        <end position="1384"/>
    </location>
</feature>
<evidence type="ECO:0000256" key="2">
    <source>
        <dbReference type="ARBA" id="ARBA00022737"/>
    </source>
</evidence>
<feature type="compositionally biased region" description="Basic and acidic residues" evidence="4">
    <location>
        <begin position="1834"/>
        <end position="1844"/>
    </location>
</feature>
<dbReference type="PROSITE" id="PS00633">
    <property type="entry name" value="BROMODOMAIN_1"/>
    <property type="match status" value="1"/>
</dbReference>
<feature type="compositionally biased region" description="Basic and acidic residues" evidence="4">
    <location>
        <begin position="702"/>
        <end position="712"/>
    </location>
</feature>
<evidence type="ECO:0000313" key="5">
    <source>
        <dbReference type="EMBL" id="CAD7232140.1"/>
    </source>
</evidence>
<dbReference type="EMBL" id="OB664283">
    <property type="protein sequence ID" value="CAD7232140.1"/>
    <property type="molecule type" value="Genomic_DNA"/>
</dbReference>
<dbReference type="InterPro" id="IPR019775">
    <property type="entry name" value="WD40_repeat_CS"/>
</dbReference>
<dbReference type="Gene3D" id="1.20.920.10">
    <property type="entry name" value="Bromodomain-like"/>
    <property type="match status" value="2"/>
</dbReference>
<feature type="region of interest" description="Disordered" evidence="4">
    <location>
        <begin position="814"/>
        <end position="992"/>
    </location>
</feature>
<dbReference type="InterPro" id="IPR018359">
    <property type="entry name" value="Bromodomain_CS"/>
</dbReference>
<feature type="compositionally biased region" description="Basic residues" evidence="4">
    <location>
        <begin position="931"/>
        <end position="949"/>
    </location>
</feature>
<dbReference type="SUPFAM" id="SSF50978">
    <property type="entry name" value="WD40 repeat-like"/>
    <property type="match status" value="1"/>
</dbReference>
<dbReference type="PANTHER" id="PTHR16266:SF17">
    <property type="entry name" value="BRWD3"/>
    <property type="match status" value="1"/>
</dbReference>
<feature type="region of interest" description="Disordered" evidence="4">
    <location>
        <begin position="622"/>
        <end position="641"/>
    </location>
</feature>
<feature type="compositionally biased region" description="Low complexity" evidence="4">
    <location>
        <begin position="1777"/>
        <end position="1788"/>
    </location>
</feature>
<dbReference type="SMART" id="SM00297">
    <property type="entry name" value="BROMO"/>
    <property type="match status" value="2"/>
</dbReference>
<dbReference type="InterPro" id="IPR036427">
    <property type="entry name" value="Bromodomain-like_sf"/>
</dbReference>
<feature type="compositionally biased region" description="Acidic residues" evidence="4">
    <location>
        <begin position="1357"/>
        <end position="1370"/>
    </location>
</feature>
<dbReference type="Pfam" id="PF25437">
    <property type="entry name" value="BRWD1_N"/>
    <property type="match status" value="1"/>
</dbReference>
<accession>A0A7R8WI44</accession>
<dbReference type="OrthoDB" id="10265743at2759"/>
<dbReference type="SMART" id="SM00320">
    <property type="entry name" value="WD40"/>
    <property type="match status" value="8"/>
</dbReference>
<dbReference type="GO" id="GO:0008360">
    <property type="term" value="P:regulation of cell shape"/>
    <property type="evidence" value="ECO:0007669"/>
    <property type="project" value="TreeGrafter"/>
</dbReference>
<sequence>MDCVPSTSSGVVSRRVPREEYELYFLIAKFLEAGPFRNVAHGLISELDSRESQAYPHIPSDFLLQALRRLPELLERSGIPPTVPGLPSTFLGDGRQSLLRRETVALQRTVLPTNRLLSRRHGAPFFAPHNLRTPTNFARIHQAHSISGGTPYSVYFSVDRFQHFHFQRQTLGHISAVYCILYDRTGKYIFTGADDLLIKCWSATTGRLMCSFRGANGEISDIAINPENTLLAGASTDKCIRVWNLKTTEPVAVLTSHGGSVNAVKFCPAIGPQGTRFLISCSSDGSVSFFTYSCDEQGDRAQFSIQPEKFYERIRPGQASIICASFSYGGNFLATGSADHYVRVYNVFAQRPTDEGPVRILEEDANIDRVEGVEWARQSLQLVTGSKDGVAVVWRFEMNQWTKIKLRMDQTLAQERSTTSEQPSTSSAANNAKLKVDMVAWSGDDRYIISCSSDRTIKIWDPWDGRLLKLMDPCHTGEVFVLVAHPWDRRVFMTAGEDGKLVLWDVDSGRVLFEHINNIEGHGQGALFDGRWSPNGTQIAVTDSHGQLLLFGFGSREHFDYRKIPKDLFFHTDYRNLMRDDRGHVLDAITQRPPHLMAPPFLVDLDGNPYPPLRQRLVPARKDLPAQMNTPQATVDDDGQVVIVDDEDESHEGGSRLDAIIAQMIRAEGDEPDGPAPPGRREDAEESEQDGRERRRRNRLQRLRDRQARDSDAPLAPSAAPEPAPEPEAVVSVHPSSSIFSYFKKYPLIPPLPADKLKRIREESEEVSMAEMREFSRESLRTKPVVVINRPASEEILTAAGRLRNRIRRDQIRRHGYSMRGNDPVSEEDSRDAFQSTEENSMDGPPAGSSRGRSPSPPSRGSRATRRVPSPQANEGEVDWDDSEDVDWEEGLEDPWARGVRHALERRRQQAEERRRERDVRRRDREERGSRVRRMGRTRRRNAPVRRIVRPVVRQPRQAQEEDSNSSHSQPPRGGDAPGPSNEVSSGTEEEGELISPWFKMTKAKITPYSPQIGDEVVYFYQGHRTYLEQVQSRGICQVDWNNHAPWRKHPYIRNRMLVRIQRIQYVLLPPRVCRLKFSVITETGRATGQEFSIRYHDVPGLLDFLILKQQYDYAMEREWSPGDVFRCLMEGEWYVGEVVYKTPLDGNEPDSPFLCYKVRWRGDATEELLSPWDMEPLPQHAVALDRYPSQEHEVICHYVTEPSDWPFGDRESECQRIAQGIQQLMELPFAQAFATAVNLHDYPEYAEIIELPMDFGLIKARLENLYYRRMQAVIADTEQVRRNAEKFNLPDAPIVRHAAAATEVVKTLIKTPNCCSIRPLVSNVVRKYSLRNEDLTPRGRGNRRHGIGPSRRSGSGEEEQEEEGDEEEESGRRRRGVRTRQRTRREEESGSWMEACRELVDELWDNADSEPFRDPVDLDVYPDYLDVITRPLSLSVVRSQLNAGNHYRTIEEVETDIMTIFQNSRNYNTNRRSRIFTMTVRMEQFFAEKMRQLRARHSTSAGGSGRGPHRQIQRVTNRQGVSQIPDSTTSSVRLIRLPRRAMPVLQEEVPAQNLNGLSTAPDPSLRNTTTRSGRRIQHRSYADFVTSTTGGSEEEGTEARRHCYSTRNQPPSEVILPHAHPEPGPSTLNGRGPVLRRPLSRTAMSNGRVAARNQPEESSEEEESEDTSEEEPPSPPPQAPRAPRKRNARKVESDDDDFGGETSRGVKRNRGPGGRTVRPVKRKRLEDSDDEEKVRRKPKKGESSQRRAAGGKTDRRTRGSPSTEDEEESSAEDSSENSSAGSSTSEEGSTEEEEEMSEEERRPRKKGNQARPPVKRGGTSRRPVRAAAANRRAYREDNSESSS</sequence>
<feature type="compositionally biased region" description="Basic and acidic residues" evidence="4">
    <location>
        <begin position="679"/>
        <end position="693"/>
    </location>
</feature>
<organism evidence="5">
    <name type="scientific">Cyprideis torosa</name>
    <dbReference type="NCBI Taxonomy" id="163714"/>
    <lineage>
        <taxon>Eukaryota</taxon>
        <taxon>Metazoa</taxon>
        <taxon>Ecdysozoa</taxon>
        <taxon>Arthropoda</taxon>
        <taxon>Crustacea</taxon>
        <taxon>Oligostraca</taxon>
        <taxon>Ostracoda</taxon>
        <taxon>Podocopa</taxon>
        <taxon>Podocopida</taxon>
        <taxon>Cytherocopina</taxon>
        <taxon>Cytheroidea</taxon>
        <taxon>Cytherideidae</taxon>
        <taxon>Cyprideis</taxon>
    </lineage>
</organism>
<dbReference type="Gene3D" id="2.130.10.10">
    <property type="entry name" value="YVTN repeat-like/Quinoprotein amine dehydrogenase"/>
    <property type="match status" value="2"/>
</dbReference>
<gene>
    <name evidence="5" type="ORF">CTOB1V02_LOCUS9981</name>
</gene>
<protein>
    <submittedName>
        <fullName evidence="5">Uncharacterized protein</fullName>
    </submittedName>
</protein>
<feature type="compositionally biased region" description="Acidic residues" evidence="4">
    <location>
        <begin position="1789"/>
        <end position="1799"/>
    </location>
</feature>
<dbReference type="InterPro" id="IPR057452">
    <property type="entry name" value="BRWD/PHIP_N"/>
</dbReference>
<feature type="compositionally biased region" description="Acidic residues" evidence="4">
    <location>
        <begin position="1764"/>
        <end position="1776"/>
    </location>
</feature>
<feature type="region of interest" description="Disordered" evidence="4">
    <location>
        <begin position="668"/>
        <end position="729"/>
    </location>
</feature>
<dbReference type="FunFam" id="1.20.920.10:FF:000066">
    <property type="entry name" value="Transcription initiation factor TFIID subunit 1"/>
    <property type="match status" value="1"/>
</dbReference>
<dbReference type="Pfam" id="PF25313">
    <property type="entry name" value="BRWD_AD"/>
    <property type="match status" value="1"/>
</dbReference>
<keyword evidence="3" id="KW-0103">Bromodomain</keyword>
<dbReference type="Pfam" id="PF00400">
    <property type="entry name" value="WD40"/>
    <property type="match status" value="5"/>
</dbReference>
<dbReference type="InterPro" id="IPR057451">
    <property type="entry name" value="BRWD/PHIP_AD"/>
</dbReference>
<proteinExistence type="predicted"/>
<dbReference type="SUPFAM" id="SSF47370">
    <property type="entry name" value="Bromodomain"/>
    <property type="match status" value="2"/>
</dbReference>
<dbReference type="PROSITE" id="PS50014">
    <property type="entry name" value="BROMODOMAIN_2"/>
    <property type="match status" value="2"/>
</dbReference>
<dbReference type="InterPro" id="IPR015943">
    <property type="entry name" value="WD40/YVTN_repeat-like_dom_sf"/>
</dbReference>
<reference evidence="5" key="1">
    <citation type="submission" date="2020-11" db="EMBL/GenBank/DDBJ databases">
        <authorList>
            <person name="Tran Van P."/>
        </authorList>
    </citation>
    <scope>NUCLEOTIDE SEQUENCE</scope>
</reference>
<dbReference type="CDD" id="cd00200">
    <property type="entry name" value="WD40"/>
    <property type="match status" value="1"/>
</dbReference>
<dbReference type="InterPro" id="IPR001487">
    <property type="entry name" value="Bromodomain"/>
</dbReference>
<feature type="compositionally biased region" description="Low complexity" evidence="4">
    <location>
        <begin position="844"/>
        <end position="862"/>
    </location>
</feature>
<keyword evidence="2" id="KW-0677">Repeat</keyword>
<evidence type="ECO:0000256" key="4">
    <source>
        <dbReference type="SAM" id="MobiDB-lite"/>
    </source>
</evidence>
<feature type="region of interest" description="Disordered" evidence="4">
    <location>
        <begin position="1335"/>
        <end position="1392"/>
    </location>
</feature>
<name>A0A7R8WI44_9CRUS</name>
<dbReference type="InterPro" id="IPR036322">
    <property type="entry name" value="WD40_repeat_dom_sf"/>
</dbReference>
<evidence type="ECO:0000256" key="3">
    <source>
        <dbReference type="ARBA" id="ARBA00023117"/>
    </source>
</evidence>
<dbReference type="PROSITE" id="PS50082">
    <property type="entry name" value="WD_REPEATS_2"/>
    <property type="match status" value="4"/>
</dbReference>